<dbReference type="eggNOG" id="ENOG502QUGT">
    <property type="taxonomic scope" value="Eukaryota"/>
</dbReference>
<dbReference type="Gramene" id="ERN01145">
    <property type="protein sequence ID" value="ERN01145"/>
    <property type="gene ID" value="AMTR_s00002p00212250"/>
</dbReference>
<dbReference type="HOGENOM" id="CLU_018422_3_0_1"/>
<dbReference type="AlphaFoldDB" id="W1P2G6"/>
<dbReference type="PANTHER" id="PTHR31656">
    <property type="entry name" value="ROOT CAP DOMAIN-CONTAINING PROTEIN"/>
    <property type="match status" value="1"/>
</dbReference>
<gene>
    <name evidence="1" type="ORF">AMTR_s00002p00212250</name>
</gene>
<protein>
    <submittedName>
        <fullName evidence="1">Uncharacterized protein</fullName>
    </submittedName>
</protein>
<name>W1P2G6_AMBTC</name>
<proteinExistence type="predicted"/>
<evidence type="ECO:0000313" key="2">
    <source>
        <dbReference type="Proteomes" id="UP000017836"/>
    </source>
</evidence>
<sequence>MKLKILWGKIKRKILLVEYAIAQYTIIKPDSSDCNRPGAICQDPRFVGGDGVTLYFHGKKDRDFCLLSDSNLHINGHFIGKRKETMKRDFTWVQSIAILFGTNNLYVGARKVGIWDDTTDHLSIIFNGMPIRLPVGEGSEWHGQGLTVARTRDTNGVTLEAAENFNIIA</sequence>
<organism evidence="1 2">
    <name type="scientific">Amborella trichopoda</name>
    <dbReference type="NCBI Taxonomy" id="13333"/>
    <lineage>
        <taxon>Eukaryota</taxon>
        <taxon>Viridiplantae</taxon>
        <taxon>Streptophyta</taxon>
        <taxon>Embryophyta</taxon>
        <taxon>Tracheophyta</taxon>
        <taxon>Spermatophyta</taxon>
        <taxon>Magnoliopsida</taxon>
        <taxon>Amborellales</taxon>
        <taxon>Amborellaceae</taxon>
        <taxon>Amborella</taxon>
    </lineage>
</organism>
<reference evidence="2" key="1">
    <citation type="journal article" date="2013" name="Science">
        <title>The Amborella genome and the evolution of flowering plants.</title>
        <authorList>
            <consortium name="Amborella Genome Project"/>
        </authorList>
    </citation>
    <scope>NUCLEOTIDE SEQUENCE [LARGE SCALE GENOMIC DNA]</scope>
</reference>
<dbReference type="STRING" id="13333.W1P2G6"/>
<accession>W1P2G6</accession>
<dbReference type="EMBL" id="KI394767">
    <property type="protein sequence ID" value="ERN01145.1"/>
    <property type="molecule type" value="Genomic_DNA"/>
</dbReference>
<keyword evidence="2" id="KW-1185">Reference proteome</keyword>
<dbReference type="Proteomes" id="UP000017836">
    <property type="component" value="Unassembled WGS sequence"/>
</dbReference>
<evidence type="ECO:0000313" key="1">
    <source>
        <dbReference type="EMBL" id="ERN01145.1"/>
    </source>
</evidence>